<feature type="transmembrane region" description="Helical" evidence="6">
    <location>
        <begin position="251"/>
        <end position="273"/>
    </location>
</feature>
<feature type="domain" description="EamA" evidence="7">
    <location>
        <begin position="10"/>
        <end position="146"/>
    </location>
</feature>
<sequence>MHEISGRWRLGLFLSLTTAILWGVLPIALKGLLQYMDVNTITWFRFLIAAIFLGGYLILTKRLPSLSTLKNKRILVLMALTIFGLLANYILYMMGLNFTSPESTQVMIQIAPMLLLIGGVCVFKESFNAKQQVGLLTFFLGLLLFFNQRFEQLLNFHGDYALGLFFIILAAILWAIYALAQKQLLKYFASEEIMILIYLAGTLVFLPSSVPSLVLELDTIGWILLLFCGANTLVAYGAFAEALEHWEASRVSATLAITPLLTLIFMQITNYILPGAIVNEPLNTMSIIGAVILVIGSSVTALSKSKKKLVSA</sequence>
<dbReference type="Proteomes" id="UP000243053">
    <property type="component" value="Unassembled WGS sequence"/>
</dbReference>
<evidence type="ECO:0000256" key="3">
    <source>
        <dbReference type="ARBA" id="ARBA00022692"/>
    </source>
</evidence>
<feature type="transmembrane region" description="Helical" evidence="6">
    <location>
        <begin position="285"/>
        <end position="303"/>
    </location>
</feature>
<reference evidence="9" key="1">
    <citation type="journal article" date="2017" name="Proc. Natl. Acad. Sci. U.S.A.">
        <title>Simulation of Deepwater Horizon oil plume reveals substrate specialization within a complex community of hydrocarbon degraders.</title>
        <authorList>
            <person name="Hu P."/>
            <person name="Dubinsky E.A."/>
            <person name="Probst A.J."/>
            <person name="Wang J."/>
            <person name="Sieber C.M.K."/>
            <person name="Tom L.M."/>
            <person name="Gardinali P."/>
            <person name="Banfield J.F."/>
            <person name="Atlas R.M."/>
            <person name="Andersen G.L."/>
        </authorList>
    </citation>
    <scope>NUCLEOTIDE SEQUENCE [LARGE SCALE GENOMIC DNA]</scope>
</reference>
<dbReference type="EMBL" id="MAAF01000083">
    <property type="protein sequence ID" value="OUR78258.1"/>
    <property type="molecule type" value="Genomic_DNA"/>
</dbReference>
<accession>A0A1Y5E690</accession>
<evidence type="ECO:0000313" key="8">
    <source>
        <dbReference type="EMBL" id="OUR78258.1"/>
    </source>
</evidence>
<feature type="transmembrane region" description="Helical" evidence="6">
    <location>
        <begin position="132"/>
        <end position="148"/>
    </location>
</feature>
<feature type="transmembrane region" description="Helical" evidence="6">
    <location>
        <begin position="220"/>
        <end position="239"/>
    </location>
</feature>
<feature type="transmembrane region" description="Helical" evidence="6">
    <location>
        <begin position="160"/>
        <end position="180"/>
    </location>
</feature>
<feature type="transmembrane region" description="Helical" evidence="6">
    <location>
        <begin position="42"/>
        <end position="59"/>
    </location>
</feature>
<comment type="similarity">
    <text evidence="2">Belongs to the EamA transporter family.</text>
</comment>
<feature type="transmembrane region" description="Helical" evidence="6">
    <location>
        <begin position="74"/>
        <end position="94"/>
    </location>
</feature>
<comment type="subcellular location">
    <subcellularLocation>
        <location evidence="1">Membrane</location>
        <topology evidence="1">Multi-pass membrane protein</topology>
    </subcellularLocation>
</comment>
<feature type="transmembrane region" description="Helical" evidence="6">
    <location>
        <begin position="192"/>
        <end position="214"/>
    </location>
</feature>
<keyword evidence="4 6" id="KW-1133">Transmembrane helix</keyword>
<organism evidence="8 9">
    <name type="scientific">Colwellia psychrerythraea</name>
    <name type="common">Vibrio psychroerythus</name>
    <dbReference type="NCBI Taxonomy" id="28229"/>
    <lineage>
        <taxon>Bacteria</taxon>
        <taxon>Pseudomonadati</taxon>
        <taxon>Pseudomonadota</taxon>
        <taxon>Gammaproteobacteria</taxon>
        <taxon>Alteromonadales</taxon>
        <taxon>Colwelliaceae</taxon>
        <taxon>Colwellia</taxon>
    </lineage>
</organism>
<comment type="caution">
    <text evidence="8">The sequence shown here is derived from an EMBL/GenBank/DDBJ whole genome shotgun (WGS) entry which is preliminary data.</text>
</comment>
<dbReference type="InterPro" id="IPR000620">
    <property type="entry name" value="EamA_dom"/>
</dbReference>
<keyword evidence="3 6" id="KW-0812">Transmembrane</keyword>
<dbReference type="AlphaFoldDB" id="A0A1Y5E690"/>
<evidence type="ECO:0000259" key="7">
    <source>
        <dbReference type="Pfam" id="PF00892"/>
    </source>
</evidence>
<dbReference type="GO" id="GO:0016020">
    <property type="term" value="C:membrane"/>
    <property type="evidence" value="ECO:0007669"/>
    <property type="project" value="UniProtKB-SubCell"/>
</dbReference>
<evidence type="ECO:0000256" key="2">
    <source>
        <dbReference type="ARBA" id="ARBA00007362"/>
    </source>
</evidence>
<dbReference type="PANTHER" id="PTHR32322:SF2">
    <property type="entry name" value="EAMA DOMAIN-CONTAINING PROTEIN"/>
    <property type="match status" value="1"/>
</dbReference>
<dbReference type="SUPFAM" id="SSF103481">
    <property type="entry name" value="Multidrug resistance efflux transporter EmrE"/>
    <property type="match status" value="1"/>
</dbReference>
<dbReference type="PANTHER" id="PTHR32322">
    <property type="entry name" value="INNER MEMBRANE TRANSPORTER"/>
    <property type="match status" value="1"/>
</dbReference>
<protein>
    <submittedName>
        <fullName evidence="8">EamA family transporter</fullName>
    </submittedName>
</protein>
<dbReference type="InterPro" id="IPR037185">
    <property type="entry name" value="EmrE-like"/>
</dbReference>
<gene>
    <name evidence="8" type="ORF">A9Q75_14040</name>
</gene>
<evidence type="ECO:0000256" key="5">
    <source>
        <dbReference type="ARBA" id="ARBA00023136"/>
    </source>
</evidence>
<feature type="transmembrane region" description="Helical" evidence="6">
    <location>
        <begin position="106"/>
        <end position="123"/>
    </location>
</feature>
<feature type="domain" description="EamA" evidence="7">
    <location>
        <begin position="162"/>
        <end position="300"/>
    </location>
</feature>
<evidence type="ECO:0000256" key="1">
    <source>
        <dbReference type="ARBA" id="ARBA00004141"/>
    </source>
</evidence>
<keyword evidence="5 6" id="KW-0472">Membrane</keyword>
<name>A0A1Y5E690_COLPS</name>
<evidence type="ECO:0000256" key="6">
    <source>
        <dbReference type="SAM" id="Phobius"/>
    </source>
</evidence>
<evidence type="ECO:0000313" key="9">
    <source>
        <dbReference type="Proteomes" id="UP000243053"/>
    </source>
</evidence>
<dbReference type="InterPro" id="IPR050638">
    <property type="entry name" value="AA-Vitamin_Transporters"/>
</dbReference>
<evidence type="ECO:0000256" key="4">
    <source>
        <dbReference type="ARBA" id="ARBA00022989"/>
    </source>
</evidence>
<proteinExistence type="inferred from homology"/>
<dbReference type="Pfam" id="PF00892">
    <property type="entry name" value="EamA"/>
    <property type="match status" value="2"/>
</dbReference>